<keyword evidence="2 3" id="KW-0802">TPR repeat</keyword>
<evidence type="ECO:0000256" key="1">
    <source>
        <dbReference type="ARBA" id="ARBA00022737"/>
    </source>
</evidence>
<organism evidence="4 5">
    <name type="scientific">Bradyrhizobium erythrophlei</name>
    <dbReference type="NCBI Taxonomy" id="1437360"/>
    <lineage>
        <taxon>Bacteria</taxon>
        <taxon>Pseudomonadati</taxon>
        <taxon>Pseudomonadota</taxon>
        <taxon>Alphaproteobacteria</taxon>
        <taxon>Hyphomicrobiales</taxon>
        <taxon>Nitrobacteraceae</taxon>
        <taxon>Bradyrhizobium</taxon>
    </lineage>
</organism>
<dbReference type="EMBL" id="FNTH01000001">
    <property type="protein sequence ID" value="SEC14923.1"/>
    <property type="molecule type" value="Genomic_DNA"/>
</dbReference>
<keyword evidence="1" id="KW-0677">Repeat</keyword>
<dbReference type="PROSITE" id="PS50005">
    <property type="entry name" value="TPR"/>
    <property type="match status" value="1"/>
</dbReference>
<dbReference type="SMART" id="SM00028">
    <property type="entry name" value="TPR"/>
    <property type="match status" value="5"/>
</dbReference>
<gene>
    <name evidence="4" type="ORF">SAMN05444164_1148</name>
</gene>
<accession>A0A1H4Q5P2</accession>
<dbReference type="Proteomes" id="UP000198992">
    <property type="component" value="Unassembled WGS sequence"/>
</dbReference>
<evidence type="ECO:0000256" key="2">
    <source>
        <dbReference type="ARBA" id="ARBA00022803"/>
    </source>
</evidence>
<dbReference type="Pfam" id="PF13432">
    <property type="entry name" value="TPR_16"/>
    <property type="match status" value="1"/>
</dbReference>
<name>A0A1H4Q5P2_9BRAD</name>
<dbReference type="Pfam" id="PF14559">
    <property type="entry name" value="TPR_19"/>
    <property type="match status" value="1"/>
</dbReference>
<protein>
    <submittedName>
        <fullName evidence="4">Tetratricopeptide repeat-containing protein</fullName>
    </submittedName>
</protein>
<dbReference type="InterPro" id="IPR011990">
    <property type="entry name" value="TPR-like_helical_dom_sf"/>
</dbReference>
<sequence>MSGRQNNFLAQALQQGAMALRTQQFAQAEQIAANILKSNRTDRNAALLLAHALRGQNRGDEAIASLERVVRRGDDGEVETLLGALLCGARRAADGIAQLRRTAARRPPYVPSFQELAGQLAKAGQHDEAISTVEAGLALAPDSVDLKLDLGRLLHDTNDFARAANVLTAARDAAPGRLDVLNQLGRVLVLHGDYAAAADAFRRVLAQYPDDRSTRAYLATSLFEQGERDAAEAALRSVIRGQPQLLGRAAFVMAAGSRGRFFFSQRDAARFLGGEAG</sequence>
<dbReference type="SUPFAM" id="SSF48452">
    <property type="entry name" value="TPR-like"/>
    <property type="match status" value="1"/>
</dbReference>
<evidence type="ECO:0000256" key="3">
    <source>
        <dbReference type="PROSITE-ProRule" id="PRU00339"/>
    </source>
</evidence>
<dbReference type="AlphaFoldDB" id="A0A1H4Q5P2"/>
<dbReference type="PANTHER" id="PTHR45586">
    <property type="entry name" value="TPR REPEAT-CONTAINING PROTEIN PA4667"/>
    <property type="match status" value="1"/>
</dbReference>
<dbReference type="Gene3D" id="1.25.40.10">
    <property type="entry name" value="Tetratricopeptide repeat domain"/>
    <property type="match status" value="1"/>
</dbReference>
<dbReference type="InterPro" id="IPR051012">
    <property type="entry name" value="CellSynth/LPSAsmb/PSIAsmb"/>
</dbReference>
<feature type="repeat" description="TPR" evidence="3">
    <location>
        <begin position="178"/>
        <end position="211"/>
    </location>
</feature>
<dbReference type="PANTHER" id="PTHR45586:SF1">
    <property type="entry name" value="LIPOPOLYSACCHARIDE ASSEMBLY PROTEIN B"/>
    <property type="match status" value="1"/>
</dbReference>
<dbReference type="InterPro" id="IPR019734">
    <property type="entry name" value="TPR_rpt"/>
</dbReference>
<reference evidence="4 5" key="1">
    <citation type="submission" date="2016-10" db="EMBL/GenBank/DDBJ databases">
        <authorList>
            <person name="de Groot N.N."/>
        </authorList>
    </citation>
    <scope>NUCLEOTIDE SEQUENCE [LARGE SCALE GENOMIC DNA]</scope>
    <source>
        <strain evidence="4 5">MT12</strain>
    </source>
</reference>
<evidence type="ECO:0000313" key="4">
    <source>
        <dbReference type="EMBL" id="SEC14923.1"/>
    </source>
</evidence>
<proteinExistence type="predicted"/>
<evidence type="ECO:0000313" key="5">
    <source>
        <dbReference type="Proteomes" id="UP000198992"/>
    </source>
</evidence>